<name>A0A0D5YPY1_9FLAO</name>
<dbReference type="InterPro" id="IPR047661">
    <property type="entry name" value="IstB"/>
</dbReference>
<sequence>MNEQTLEQMKQLRLHGMIRAFNTSLSSQSIDYTNDELVAYLMQSEWDDRQNRRIERLTRAARFRYSAVMEAIDYAPERNIDKNQVQRFASCGFIDKKENILITGSTGVGKSYMASAIGHQACSTGRKVMYFNTAKLFTMLKASKADGSYLKQVNKLEKQDLLILDDFGLKPLDNINRHSFMEIIEDRHGKRSTIIASQLPVEAWHEIIGEKTIADAILDRLVHTAHRIDIKGESMRKKLRNNH</sequence>
<dbReference type="Gene3D" id="3.40.50.300">
    <property type="entry name" value="P-loop containing nucleotide triphosphate hydrolases"/>
    <property type="match status" value="1"/>
</dbReference>
<dbReference type="EMBL" id="CP011071">
    <property type="protein sequence ID" value="AKA34561.1"/>
    <property type="molecule type" value="Genomic_DNA"/>
</dbReference>
<dbReference type="RefSeq" id="WP_045803220.1">
    <property type="nucleotide sequence ID" value="NZ_CP011071.1"/>
</dbReference>
<dbReference type="STRING" id="516051.VC82_628"/>
<dbReference type="KEGG" id="mlt:VC82_911"/>
<dbReference type="PATRIC" id="fig|516051.4.peg.654"/>
<dbReference type="CDD" id="cd00009">
    <property type="entry name" value="AAA"/>
    <property type="match status" value="1"/>
</dbReference>
<dbReference type="InterPro" id="IPR003593">
    <property type="entry name" value="AAA+_ATPase"/>
</dbReference>
<dbReference type="SUPFAM" id="SSF52540">
    <property type="entry name" value="P-loop containing nucleoside triphosphate hydrolases"/>
    <property type="match status" value="1"/>
</dbReference>
<dbReference type="InterPro" id="IPR002611">
    <property type="entry name" value="IstB_ATP-bd"/>
</dbReference>
<comment type="similarity">
    <text evidence="1">Belongs to the IS21/IS1162 putative ATP-binding protein family.</text>
</comment>
<dbReference type="NCBIfam" id="NF038214">
    <property type="entry name" value="IS21_help_AAA"/>
    <property type="match status" value="1"/>
</dbReference>
<keyword evidence="2" id="KW-0547">Nucleotide-binding</keyword>
<evidence type="ECO:0000313" key="7">
    <source>
        <dbReference type="Proteomes" id="UP000032726"/>
    </source>
</evidence>
<dbReference type="AlphaFoldDB" id="A0A0D5YPY1"/>
<dbReference type="PIRSF" id="PIRSF003073">
    <property type="entry name" value="DNAC_TnpB_IstB"/>
    <property type="match status" value="1"/>
</dbReference>
<dbReference type="PANTHER" id="PTHR30050:SF4">
    <property type="entry name" value="ATP-BINDING PROTEIN RV3427C IN INSERTION SEQUENCE-RELATED"/>
    <property type="match status" value="1"/>
</dbReference>
<dbReference type="InterPro" id="IPR028350">
    <property type="entry name" value="DNAC/IstB-like"/>
</dbReference>
<evidence type="ECO:0000256" key="1">
    <source>
        <dbReference type="ARBA" id="ARBA00008059"/>
    </source>
</evidence>
<reference evidence="5 7" key="1">
    <citation type="submission" date="2015-03" db="EMBL/GenBank/DDBJ databases">
        <title>Complete genome sequence of Muricauda lutaonensis CC-HSB-11T, isolated from a coastal hot spring.</title>
        <authorList>
            <person name="Kim K.M."/>
        </authorList>
    </citation>
    <scope>NUCLEOTIDE SEQUENCE [LARGE SCALE GENOMIC DNA]</scope>
    <source>
        <strain evidence="5 7">CC-HSB-11</strain>
    </source>
</reference>
<evidence type="ECO:0000259" key="4">
    <source>
        <dbReference type="SMART" id="SM00382"/>
    </source>
</evidence>
<evidence type="ECO:0000313" key="6">
    <source>
        <dbReference type="EMBL" id="AKA34561.1"/>
    </source>
</evidence>
<dbReference type="InterPro" id="IPR027417">
    <property type="entry name" value="P-loop_NTPase"/>
</dbReference>
<protein>
    <submittedName>
        <fullName evidence="5">ATP-binding protein</fullName>
    </submittedName>
</protein>
<dbReference type="Pfam" id="PF01695">
    <property type="entry name" value="IstB_IS21"/>
    <property type="match status" value="1"/>
</dbReference>
<evidence type="ECO:0000256" key="2">
    <source>
        <dbReference type="ARBA" id="ARBA00022741"/>
    </source>
</evidence>
<gene>
    <name evidence="5" type="ORF">VC82_628</name>
    <name evidence="6" type="ORF">VC82_911</name>
</gene>
<feature type="domain" description="AAA+ ATPase" evidence="4">
    <location>
        <begin position="96"/>
        <end position="229"/>
    </location>
</feature>
<evidence type="ECO:0000313" key="5">
    <source>
        <dbReference type="EMBL" id="AKA34297.1"/>
    </source>
</evidence>
<dbReference type="HOGENOM" id="CLU_062999_7_0_10"/>
<keyword evidence="7" id="KW-1185">Reference proteome</keyword>
<organism evidence="5 7">
    <name type="scientific">Flagellimonas lutaonensis</name>
    <dbReference type="NCBI Taxonomy" id="516051"/>
    <lineage>
        <taxon>Bacteria</taxon>
        <taxon>Pseudomonadati</taxon>
        <taxon>Bacteroidota</taxon>
        <taxon>Flavobacteriia</taxon>
        <taxon>Flavobacteriales</taxon>
        <taxon>Flavobacteriaceae</taxon>
        <taxon>Flagellimonas</taxon>
    </lineage>
</organism>
<dbReference type="PANTHER" id="PTHR30050">
    <property type="entry name" value="CHROMOSOMAL REPLICATION INITIATOR PROTEIN DNAA"/>
    <property type="match status" value="1"/>
</dbReference>
<dbReference type="EMBL" id="CP011071">
    <property type="protein sequence ID" value="AKA34297.1"/>
    <property type="molecule type" value="Genomic_DNA"/>
</dbReference>
<dbReference type="GO" id="GO:0006260">
    <property type="term" value="P:DNA replication"/>
    <property type="evidence" value="ECO:0007669"/>
    <property type="project" value="TreeGrafter"/>
</dbReference>
<keyword evidence="3 5" id="KW-0067">ATP-binding</keyword>
<accession>A0A0D5YPY1</accession>
<dbReference type="Proteomes" id="UP000032726">
    <property type="component" value="Chromosome"/>
</dbReference>
<proteinExistence type="inferred from homology"/>
<dbReference type="SMART" id="SM00382">
    <property type="entry name" value="AAA"/>
    <property type="match status" value="1"/>
</dbReference>
<evidence type="ECO:0000256" key="3">
    <source>
        <dbReference type="ARBA" id="ARBA00022840"/>
    </source>
</evidence>
<dbReference type="GO" id="GO:0005524">
    <property type="term" value="F:ATP binding"/>
    <property type="evidence" value="ECO:0007669"/>
    <property type="project" value="UniProtKB-KW"/>
</dbReference>
<dbReference type="OrthoDB" id="8064373at2"/>
<dbReference type="KEGG" id="mlt:VC82_628"/>